<dbReference type="PANTHER" id="PTHR30461">
    <property type="entry name" value="DNA-INVERTASE FROM LAMBDOID PROPHAGE"/>
    <property type="match status" value="1"/>
</dbReference>
<dbReference type="CDD" id="cd00338">
    <property type="entry name" value="Ser_Recombinase"/>
    <property type="match status" value="1"/>
</dbReference>
<dbReference type="InterPro" id="IPR006119">
    <property type="entry name" value="Resolv_N"/>
</dbReference>
<dbReference type="GO" id="GO:0000150">
    <property type="term" value="F:DNA strand exchange activity"/>
    <property type="evidence" value="ECO:0007669"/>
    <property type="project" value="InterPro"/>
</dbReference>
<feature type="domain" description="Resolvase/invertase-type recombinase catalytic" evidence="1">
    <location>
        <begin position="1"/>
        <end position="128"/>
    </location>
</feature>
<feature type="non-terminal residue" evidence="2">
    <location>
        <position position="1"/>
    </location>
</feature>
<sequence length="302" mass="34666">RQKESIKKFAAYNNWEFLHHYEDESLSGAKTENRNAFNEMIKDAQDKTFNFIVCCDITRFARDGLDILTTAKLLKQYDIHVIDAQGSFDTRDHHKVMTNYVFAGMSEAERLSIMGRMIGGRMEKAKQGKLWCPHPPFGREWIKTGKHTGYWRISEAGLRLRKALQRYVRGEQLAPLAEEYGFANAQTISQAVRSSQLSGVYVATFKAKEIDIYSEKIPVPAVPNVISAELEKRVRDRLDHNTHWNKQFANRDYLLSGFVKCAHCGQALKAGTTRKLKKGKLVEEIGYYRHYSSDGEKACPYK</sequence>
<dbReference type="SMART" id="SM00857">
    <property type="entry name" value="Resolvase"/>
    <property type="match status" value="1"/>
</dbReference>
<protein>
    <recommendedName>
        <fullName evidence="1">Resolvase/invertase-type recombinase catalytic domain-containing protein</fullName>
    </recommendedName>
</protein>
<dbReference type="InterPro" id="IPR036162">
    <property type="entry name" value="Resolvase-like_N_sf"/>
</dbReference>
<comment type="caution">
    <text evidence="2">The sequence shown here is derived from an EMBL/GenBank/DDBJ whole genome shotgun (WGS) entry which is preliminary data.</text>
</comment>
<gene>
    <name evidence="2" type="ORF">S01H4_31814</name>
</gene>
<feature type="non-terminal residue" evidence="2">
    <location>
        <position position="302"/>
    </location>
</feature>
<evidence type="ECO:0000313" key="2">
    <source>
        <dbReference type="EMBL" id="GAG83314.1"/>
    </source>
</evidence>
<dbReference type="Gene3D" id="3.40.50.1390">
    <property type="entry name" value="Resolvase, N-terminal catalytic domain"/>
    <property type="match status" value="1"/>
</dbReference>
<accession>X1ALD2</accession>
<dbReference type="Pfam" id="PF00239">
    <property type="entry name" value="Resolvase"/>
    <property type="match status" value="1"/>
</dbReference>
<evidence type="ECO:0000259" key="1">
    <source>
        <dbReference type="PROSITE" id="PS51736"/>
    </source>
</evidence>
<dbReference type="EMBL" id="BART01016563">
    <property type="protein sequence ID" value="GAG83314.1"/>
    <property type="molecule type" value="Genomic_DNA"/>
</dbReference>
<dbReference type="PROSITE" id="PS51736">
    <property type="entry name" value="RECOMBINASES_3"/>
    <property type="match status" value="1"/>
</dbReference>
<organism evidence="2">
    <name type="scientific">marine sediment metagenome</name>
    <dbReference type="NCBI Taxonomy" id="412755"/>
    <lineage>
        <taxon>unclassified sequences</taxon>
        <taxon>metagenomes</taxon>
        <taxon>ecological metagenomes</taxon>
    </lineage>
</organism>
<dbReference type="GO" id="GO:0003677">
    <property type="term" value="F:DNA binding"/>
    <property type="evidence" value="ECO:0007669"/>
    <property type="project" value="InterPro"/>
</dbReference>
<dbReference type="SUPFAM" id="SSF53041">
    <property type="entry name" value="Resolvase-like"/>
    <property type="match status" value="1"/>
</dbReference>
<dbReference type="InterPro" id="IPR050639">
    <property type="entry name" value="SSR_resolvase"/>
</dbReference>
<proteinExistence type="predicted"/>
<reference evidence="2" key="1">
    <citation type="journal article" date="2014" name="Front. Microbiol.">
        <title>High frequency of phylogenetically diverse reductive dehalogenase-homologous genes in deep subseafloor sedimentary metagenomes.</title>
        <authorList>
            <person name="Kawai M."/>
            <person name="Futagami T."/>
            <person name="Toyoda A."/>
            <person name="Takaki Y."/>
            <person name="Nishi S."/>
            <person name="Hori S."/>
            <person name="Arai W."/>
            <person name="Tsubouchi T."/>
            <person name="Morono Y."/>
            <person name="Uchiyama I."/>
            <person name="Ito T."/>
            <person name="Fujiyama A."/>
            <person name="Inagaki F."/>
            <person name="Takami H."/>
        </authorList>
    </citation>
    <scope>NUCLEOTIDE SEQUENCE</scope>
    <source>
        <strain evidence="2">Expedition CK06-06</strain>
    </source>
</reference>
<name>X1ALD2_9ZZZZ</name>
<dbReference type="PANTHER" id="PTHR30461:SF23">
    <property type="entry name" value="DNA RECOMBINASE-RELATED"/>
    <property type="match status" value="1"/>
</dbReference>
<dbReference type="AlphaFoldDB" id="X1ALD2"/>